<proteinExistence type="predicted"/>
<sequence length="228" mass="26048">MAGYLWGIGQLVNDPSSQIINAIQQHILRKQEEKVCSTSSDQTKPQLEVVVNSDELFDIKTNNNNIATVTCNKKLSEYRSECTQIGNGSTKHRNVAVQCKKSFCNKTSRTTSIQQVNYIDNSTTTPSPGINRKNAQTNTFNNRICDEHQKVFTLLRDWSTIERLNVKVKLTLIERLKLNIQGILKLIQLNKIENIPRYHPCQKNVLRLYKSISLNDIKLDNNICMIKA</sequence>
<evidence type="ECO:0000313" key="2">
    <source>
        <dbReference type="RefSeq" id="XP_031768226.2"/>
    </source>
</evidence>
<dbReference type="Proteomes" id="UP001652740">
    <property type="component" value="Unplaced"/>
</dbReference>
<dbReference type="InParanoid" id="A0A6J3C752"/>
<reference evidence="2" key="1">
    <citation type="submission" date="2025-08" db="UniProtKB">
        <authorList>
            <consortium name="RefSeq"/>
        </authorList>
    </citation>
    <scope>IDENTIFICATION</scope>
    <source>
        <tissue evidence="2">Whole larvae</tissue>
    </source>
</reference>
<keyword evidence="1" id="KW-1185">Reference proteome</keyword>
<dbReference type="KEGG" id="gmw:113517381"/>
<name>A0A6J3C752_GALME</name>
<gene>
    <name evidence="2" type="primary">LOC113517381</name>
</gene>
<organism evidence="1 2">
    <name type="scientific">Galleria mellonella</name>
    <name type="common">Greater wax moth</name>
    <dbReference type="NCBI Taxonomy" id="7137"/>
    <lineage>
        <taxon>Eukaryota</taxon>
        <taxon>Metazoa</taxon>
        <taxon>Ecdysozoa</taxon>
        <taxon>Arthropoda</taxon>
        <taxon>Hexapoda</taxon>
        <taxon>Insecta</taxon>
        <taxon>Pterygota</taxon>
        <taxon>Neoptera</taxon>
        <taxon>Endopterygota</taxon>
        <taxon>Lepidoptera</taxon>
        <taxon>Glossata</taxon>
        <taxon>Ditrysia</taxon>
        <taxon>Pyraloidea</taxon>
        <taxon>Pyralidae</taxon>
        <taxon>Galleriinae</taxon>
        <taxon>Galleria</taxon>
    </lineage>
</organism>
<dbReference type="AlphaFoldDB" id="A0A6J3C752"/>
<protein>
    <submittedName>
        <fullName evidence="2">Uncharacterized protein LOC113517381</fullName>
    </submittedName>
</protein>
<evidence type="ECO:0000313" key="1">
    <source>
        <dbReference type="Proteomes" id="UP001652740"/>
    </source>
</evidence>
<dbReference type="RefSeq" id="XP_031768226.2">
    <property type="nucleotide sequence ID" value="XM_031912366.2"/>
</dbReference>
<accession>A0A6J3C752</accession>
<dbReference type="GeneID" id="113517381"/>